<feature type="region of interest" description="Disordered" evidence="1">
    <location>
        <begin position="13"/>
        <end position="72"/>
    </location>
</feature>
<dbReference type="EnsemblMetazoa" id="Aqu2.1.35427_001">
    <property type="protein sequence ID" value="Aqu2.1.35427_001"/>
    <property type="gene ID" value="Aqu2.1.35427"/>
</dbReference>
<dbReference type="AlphaFoldDB" id="A0A1X7V7D8"/>
<reference evidence="2" key="1">
    <citation type="submission" date="2017-05" db="UniProtKB">
        <authorList>
            <consortium name="EnsemblMetazoa"/>
        </authorList>
    </citation>
    <scope>IDENTIFICATION</scope>
</reference>
<dbReference type="InParanoid" id="A0A1X7V7D8"/>
<accession>A0A1X7V7D8</accession>
<organism evidence="2">
    <name type="scientific">Amphimedon queenslandica</name>
    <name type="common">Sponge</name>
    <dbReference type="NCBI Taxonomy" id="400682"/>
    <lineage>
        <taxon>Eukaryota</taxon>
        <taxon>Metazoa</taxon>
        <taxon>Porifera</taxon>
        <taxon>Demospongiae</taxon>
        <taxon>Heteroscleromorpha</taxon>
        <taxon>Haplosclerida</taxon>
        <taxon>Niphatidae</taxon>
        <taxon>Amphimedon</taxon>
    </lineage>
</organism>
<sequence length="72" mass="8029">MADENEAYNLALLDDNLDNSDDDMISEPAVSPNPVIPVDVIPPPPPRGEKRPPPHIPLPRRHEYPDGERRGL</sequence>
<evidence type="ECO:0000256" key="1">
    <source>
        <dbReference type="SAM" id="MobiDB-lite"/>
    </source>
</evidence>
<name>A0A1X7V7D8_AMPQE</name>
<proteinExistence type="predicted"/>
<evidence type="ECO:0000313" key="2">
    <source>
        <dbReference type="EnsemblMetazoa" id="Aqu2.1.35427_001"/>
    </source>
</evidence>
<feature type="compositionally biased region" description="Acidic residues" evidence="1">
    <location>
        <begin position="15"/>
        <end position="25"/>
    </location>
</feature>
<protein>
    <submittedName>
        <fullName evidence="2">Uncharacterized protein</fullName>
    </submittedName>
</protein>
<feature type="compositionally biased region" description="Basic and acidic residues" evidence="1">
    <location>
        <begin position="60"/>
        <end position="72"/>
    </location>
</feature>
<feature type="compositionally biased region" description="Low complexity" evidence="1">
    <location>
        <begin position="30"/>
        <end position="39"/>
    </location>
</feature>